<dbReference type="AlphaFoldDB" id="A0A0G4K290"/>
<dbReference type="EC" id="2.7.3.-" evidence="4"/>
<dbReference type="InterPro" id="IPR036061">
    <property type="entry name" value="CheW-like_dom_sf"/>
</dbReference>
<keyword evidence="5" id="KW-1185">Reference proteome</keyword>
<evidence type="ECO:0000259" key="2">
    <source>
        <dbReference type="PROSITE" id="PS50110"/>
    </source>
</evidence>
<evidence type="ECO:0000256" key="1">
    <source>
        <dbReference type="PROSITE-ProRule" id="PRU00169"/>
    </source>
</evidence>
<dbReference type="InterPro" id="IPR001789">
    <property type="entry name" value="Sig_transdc_resp-reg_receiver"/>
</dbReference>
<dbReference type="GO" id="GO:0006935">
    <property type="term" value="P:chemotaxis"/>
    <property type="evidence" value="ECO:0007669"/>
    <property type="project" value="InterPro"/>
</dbReference>
<dbReference type="PANTHER" id="PTHR47233:SF4">
    <property type="entry name" value="CHEMOTAXIS SIGNAL TRANSDUCTION PROTEIN"/>
    <property type="match status" value="1"/>
</dbReference>
<dbReference type="SMART" id="SM00260">
    <property type="entry name" value="CheW"/>
    <property type="match status" value="1"/>
</dbReference>
<dbReference type="PIRSF" id="PIRSF002867">
    <property type="entry name" value="CheV"/>
    <property type="match status" value="1"/>
</dbReference>
<dbReference type="Proteomes" id="UP000044377">
    <property type="component" value="Unassembled WGS sequence"/>
</dbReference>
<dbReference type="PANTHER" id="PTHR47233">
    <property type="entry name" value="CHEMOTAXIS PROTEIN CHEV"/>
    <property type="match status" value="1"/>
</dbReference>
<dbReference type="GO" id="GO:0000160">
    <property type="term" value="P:phosphorelay signal transduction system"/>
    <property type="evidence" value="ECO:0007669"/>
    <property type="project" value="InterPro"/>
</dbReference>
<dbReference type="SMART" id="SM00448">
    <property type="entry name" value="REC"/>
    <property type="match status" value="1"/>
</dbReference>
<reference evidence="5" key="1">
    <citation type="submission" date="2015-01" db="EMBL/GenBank/DDBJ databases">
        <authorList>
            <person name="Paterson Steve"/>
        </authorList>
    </citation>
    <scope>NUCLEOTIDE SEQUENCE [LARGE SCALE GENOMIC DNA]</scope>
    <source>
        <strain evidence="5">OBR1</strain>
    </source>
</reference>
<dbReference type="GO" id="GO:0016740">
    <property type="term" value="F:transferase activity"/>
    <property type="evidence" value="ECO:0007669"/>
    <property type="project" value="UniProtKB-KW"/>
</dbReference>
<dbReference type="STRING" id="1109412.BN1221_04731c"/>
<protein>
    <submittedName>
        <fullName evidence="4">Chemotaxis protein CheV</fullName>
        <ecNumber evidence="4">2.7.3.-</ecNumber>
    </submittedName>
</protein>
<feature type="domain" description="Response regulatory" evidence="2">
    <location>
        <begin position="204"/>
        <end position="333"/>
    </location>
</feature>
<evidence type="ECO:0000313" key="5">
    <source>
        <dbReference type="Proteomes" id="UP000044377"/>
    </source>
</evidence>
<evidence type="ECO:0000259" key="3">
    <source>
        <dbReference type="PROSITE" id="PS50851"/>
    </source>
</evidence>
<feature type="modified residue" description="4-aspartylphosphate" evidence="1">
    <location>
        <position position="266"/>
    </location>
</feature>
<organism evidence="4 5">
    <name type="scientific">Brenneria goodwinii</name>
    <dbReference type="NCBI Taxonomy" id="1109412"/>
    <lineage>
        <taxon>Bacteria</taxon>
        <taxon>Pseudomonadati</taxon>
        <taxon>Pseudomonadota</taxon>
        <taxon>Gammaproteobacteria</taxon>
        <taxon>Enterobacterales</taxon>
        <taxon>Pectobacteriaceae</taxon>
        <taxon>Brenneria</taxon>
    </lineage>
</organism>
<dbReference type="Pfam" id="PF00072">
    <property type="entry name" value="Response_reg"/>
    <property type="match status" value="1"/>
</dbReference>
<dbReference type="InterPro" id="IPR011006">
    <property type="entry name" value="CheY-like_superfamily"/>
</dbReference>
<dbReference type="PROSITE" id="PS50110">
    <property type="entry name" value="RESPONSE_REGULATORY"/>
    <property type="match status" value="1"/>
</dbReference>
<dbReference type="PROSITE" id="PS50851">
    <property type="entry name" value="CHEW"/>
    <property type="match status" value="1"/>
</dbReference>
<keyword evidence="4" id="KW-0808">Transferase</keyword>
<gene>
    <name evidence="4" type="ORF">BN1221_04731c</name>
</gene>
<dbReference type="InterPro" id="IPR002545">
    <property type="entry name" value="CheW-lke_dom"/>
</dbReference>
<keyword evidence="1" id="KW-0597">Phosphoprotein</keyword>
<dbReference type="SUPFAM" id="SSF52172">
    <property type="entry name" value="CheY-like"/>
    <property type="match status" value="1"/>
</dbReference>
<dbReference type="Pfam" id="PF01584">
    <property type="entry name" value="CheW"/>
    <property type="match status" value="1"/>
</dbReference>
<dbReference type="EMBL" id="CGIG01000001">
    <property type="protein sequence ID" value="CPR21166.1"/>
    <property type="molecule type" value="Genomic_DNA"/>
</dbReference>
<dbReference type="SUPFAM" id="SSF50341">
    <property type="entry name" value="CheW-like"/>
    <property type="match status" value="1"/>
</dbReference>
<dbReference type="Gene3D" id="2.40.50.180">
    <property type="entry name" value="CheA-289, Domain 4"/>
    <property type="match status" value="1"/>
</dbReference>
<proteinExistence type="predicted"/>
<name>A0A0G4K290_9GAMM</name>
<dbReference type="Gene3D" id="2.30.30.40">
    <property type="entry name" value="SH3 Domains"/>
    <property type="match status" value="1"/>
</dbReference>
<sequence length="334" mass="36883">MSFCQAQSLIIRIEESMDNFQKEIDERTNLTSANKFELLLFRLGNSEHDVKSELFGINVFKLREIVPMPSLTKAAGMKPPMLGMVNIRGQIIPVIDLPAVAGCVPTTGLNILLVTEYARSTQAFAVESVDDIVRLDWGQVLTAEAGVSSRHITSIARLDSDKESNRLALVLDVEQILHDIIPVDRDVHIDNVETKKFPMKPGAVAIVAEDSKVARSLLEQGLNMMSIPAMMHVTGLEAWKKIRAMAQEAQAEGRPISDKIAFVLTDLEMPEMDGFTLTRNIKHDDFLKNIPVIIHSSLSGSANEDHVRKVGADAYVAKFEINELATAIQTVLAK</sequence>
<dbReference type="InterPro" id="IPR024181">
    <property type="entry name" value="Chemotax_regulator_CheV"/>
</dbReference>
<feature type="domain" description="CheW-like" evidence="3">
    <location>
        <begin position="35"/>
        <end position="182"/>
    </location>
</feature>
<dbReference type="Gene3D" id="3.40.50.2300">
    <property type="match status" value="1"/>
</dbReference>
<accession>A0A0G4K290</accession>
<evidence type="ECO:0000313" key="4">
    <source>
        <dbReference type="EMBL" id="CPR21166.1"/>
    </source>
</evidence>